<dbReference type="AlphaFoldDB" id="A0A9W6LQY4"/>
<organism evidence="1 2">
    <name type="scientific">Methylocystis echinoides</name>
    <dbReference type="NCBI Taxonomy" id="29468"/>
    <lineage>
        <taxon>Bacteria</taxon>
        <taxon>Pseudomonadati</taxon>
        <taxon>Pseudomonadota</taxon>
        <taxon>Alphaproteobacteria</taxon>
        <taxon>Hyphomicrobiales</taxon>
        <taxon>Methylocystaceae</taxon>
        <taxon>Methylocystis</taxon>
    </lineage>
</organism>
<name>A0A9W6LQY4_9HYPH</name>
<dbReference type="EMBL" id="BSEC01000001">
    <property type="protein sequence ID" value="GLI91958.1"/>
    <property type="molecule type" value="Genomic_DNA"/>
</dbReference>
<gene>
    <name evidence="1" type="ORF">LMG27198_09500</name>
</gene>
<reference evidence="1" key="1">
    <citation type="journal article" date="2023" name="Int. J. Syst. Evol. Microbiol.">
        <title>Methylocystis iwaonis sp. nov., a type II methane-oxidizing bacterium from surface soil of a rice paddy field in Japan, and emended description of the genus Methylocystis (ex Whittenbury et al. 1970) Bowman et al. 1993.</title>
        <authorList>
            <person name="Kaise H."/>
            <person name="Sawadogo J.B."/>
            <person name="Alam M.S."/>
            <person name="Ueno C."/>
            <person name="Dianou D."/>
            <person name="Shinjo R."/>
            <person name="Asakawa S."/>
        </authorList>
    </citation>
    <scope>NUCLEOTIDE SEQUENCE</scope>
    <source>
        <strain evidence="1">LMG27198</strain>
    </source>
</reference>
<evidence type="ECO:0000313" key="2">
    <source>
        <dbReference type="Proteomes" id="UP001144323"/>
    </source>
</evidence>
<protein>
    <submittedName>
        <fullName evidence="1">Uncharacterized protein</fullName>
    </submittedName>
</protein>
<dbReference type="Proteomes" id="UP001144323">
    <property type="component" value="Unassembled WGS sequence"/>
</dbReference>
<sequence>MREGPAMTDMAELQNRKKRINLAIVYVDPDAFVANYLGWLEITTFITALRAGEAEAPADGVTPQLTPQQLKGGVAAKYGSDAIFAFCMTAALKGDRAAVDKVDAALTELLGKDFPGSVAFWSFRSANESPISLEDHVGAAAYKMLAGDIPPPPMRARENWNAGLRFFEKARQSNFVQEIMYPLAVWTRAKWSETLEKGVAFMAHIEDSVPELKDCLAETRNDQAFIANMLLKMAPAIEQDLSDDTQGFLRSLARRG</sequence>
<comment type="caution">
    <text evidence="1">The sequence shown here is derived from an EMBL/GenBank/DDBJ whole genome shotgun (WGS) entry which is preliminary data.</text>
</comment>
<proteinExistence type="predicted"/>
<keyword evidence="2" id="KW-1185">Reference proteome</keyword>
<evidence type="ECO:0000313" key="1">
    <source>
        <dbReference type="EMBL" id="GLI91958.1"/>
    </source>
</evidence>
<accession>A0A9W6LQY4</accession>